<accession>A0A371NYP9</accession>
<protein>
    <submittedName>
        <fullName evidence="3">Cytochrome P450</fullName>
    </submittedName>
</protein>
<keyword evidence="2" id="KW-0408">Iron</keyword>
<dbReference type="GO" id="GO:0004497">
    <property type="term" value="F:monooxygenase activity"/>
    <property type="evidence" value="ECO:0007669"/>
    <property type="project" value="UniProtKB-KW"/>
</dbReference>
<comment type="caution">
    <text evidence="3">The sequence shown here is derived from an EMBL/GenBank/DDBJ whole genome shotgun (WGS) entry which is preliminary data.</text>
</comment>
<dbReference type="AlphaFoldDB" id="A0A371NYP9"/>
<keyword evidence="2" id="KW-0503">Monooxygenase</keyword>
<evidence type="ECO:0000313" key="3">
    <source>
        <dbReference type="EMBL" id="REJ08714.1"/>
    </source>
</evidence>
<dbReference type="Gene3D" id="1.10.630.10">
    <property type="entry name" value="Cytochrome P450"/>
    <property type="match status" value="1"/>
</dbReference>
<dbReference type="RefSeq" id="WP_116240398.1">
    <property type="nucleotide sequence ID" value="NZ_QUAB01000009.1"/>
</dbReference>
<reference evidence="3 4" key="1">
    <citation type="submission" date="2018-08" db="EMBL/GenBank/DDBJ databases">
        <title>Isolation, diversity and antifungal activity of Actinobacteria from cow dung.</title>
        <authorList>
            <person name="Ling L."/>
        </authorList>
    </citation>
    <scope>NUCLEOTIDE SEQUENCE [LARGE SCALE GENOMIC DNA]</scope>
    <source>
        <strain evidence="3 4">NEAU-LLE</strain>
    </source>
</reference>
<name>A0A371NYP9_9MICO</name>
<dbReference type="GO" id="GO:0005506">
    <property type="term" value="F:iron ion binding"/>
    <property type="evidence" value="ECO:0007669"/>
    <property type="project" value="InterPro"/>
</dbReference>
<evidence type="ECO:0000256" key="1">
    <source>
        <dbReference type="ARBA" id="ARBA00010617"/>
    </source>
</evidence>
<keyword evidence="2" id="KW-0479">Metal-binding</keyword>
<proteinExistence type="inferred from homology"/>
<dbReference type="InterPro" id="IPR002397">
    <property type="entry name" value="Cyt_P450_B"/>
</dbReference>
<sequence>MTGAIRLERHADVVAAATDPERFSSRTSTHLHVPNGMDGAEHAAFRTVIEKHLTSEAVSALEPMLAETAHEAVRELAADEPVEIIGELGEVFAVRAQCRWLGWPEVVEDELRMWMAENYAAARHPDLERNADVAAAFDEIVRHELHRARPGTVTARLADEHVRGRRLTEPEIVSILRNWTAGDLGSLARCVGVVVRRLADEPALQQRMRDLGDDPERRAEVDAILDECLRIEDPFVANRRITTCPVTTASGQELPQGATVLLDWAVANRDPDVFSGDFDPEAHAADNVVFGIGPHVCPGRDLSLTELRVVIVELLRATTAIEPAPEHPPVPHDPPIGGWRTVHVVLR</sequence>
<keyword evidence="2" id="KW-0560">Oxidoreductase</keyword>
<keyword evidence="4" id="KW-1185">Reference proteome</keyword>
<dbReference type="Pfam" id="PF00067">
    <property type="entry name" value="p450"/>
    <property type="match status" value="1"/>
</dbReference>
<dbReference type="PRINTS" id="PR00359">
    <property type="entry name" value="BP450"/>
</dbReference>
<comment type="similarity">
    <text evidence="1 2">Belongs to the cytochrome P450 family.</text>
</comment>
<gene>
    <name evidence="3" type="ORF">DY023_00555</name>
</gene>
<evidence type="ECO:0000313" key="4">
    <source>
        <dbReference type="Proteomes" id="UP000262172"/>
    </source>
</evidence>
<dbReference type="InterPro" id="IPR017972">
    <property type="entry name" value="Cyt_P450_CS"/>
</dbReference>
<keyword evidence="2" id="KW-0349">Heme</keyword>
<dbReference type="Proteomes" id="UP000262172">
    <property type="component" value="Unassembled WGS sequence"/>
</dbReference>
<dbReference type="GO" id="GO:0020037">
    <property type="term" value="F:heme binding"/>
    <property type="evidence" value="ECO:0007669"/>
    <property type="project" value="InterPro"/>
</dbReference>
<dbReference type="OrthoDB" id="502624at2"/>
<dbReference type="EMBL" id="QUAB01000009">
    <property type="protein sequence ID" value="REJ08714.1"/>
    <property type="molecule type" value="Genomic_DNA"/>
</dbReference>
<dbReference type="InterPro" id="IPR001128">
    <property type="entry name" value="Cyt_P450"/>
</dbReference>
<dbReference type="InterPro" id="IPR036396">
    <property type="entry name" value="Cyt_P450_sf"/>
</dbReference>
<dbReference type="PANTHER" id="PTHR46696:SF6">
    <property type="entry name" value="P450, PUTATIVE (EUROFUNG)-RELATED"/>
    <property type="match status" value="1"/>
</dbReference>
<dbReference type="PROSITE" id="PS00086">
    <property type="entry name" value="CYTOCHROME_P450"/>
    <property type="match status" value="1"/>
</dbReference>
<dbReference type="PANTHER" id="PTHR46696">
    <property type="entry name" value="P450, PUTATIVE (EUROFUNG)-RELATED"/>
    <property type="match status" value="1"/>
</dbReference>
<dbReference type="SUPFAM" id="SSF48264">
    <property type="entry name" value="Cytochrome P450"/>
    <property type="match status" value="1"/>
</dbReference>
<evidence type="ECO:0000256" key="2">
    <source>
        <dbReference type="RuleBase" id="RU000461"/>
    </source>
</evidence>
<organism evidence="3 4">
    <name type="scientific">Microbacterium bovistercoris</name>
    <dbReference type="NCBI Taxonomy" id="2293570"/>
    <lineage>
        <taxon>Bacteria</taxon>
        <taxon>Bacillati</taxon>
        <taxon>Actinomycetota</taxon>
        <taxon>Actinomycetes</taxon>
        <taxon>Micrococcales</taxon>
        <taxon>Microbacteriaceae</taxon>
        <taxon>Microbacterium</taxon>
    </lineage>
</organism>
<dbReference type="GO" id="GO:0016705">
    <property type="term" value="F:oxidoreductase activity, acting on paired donors, with incorporation or reduction of molecular oxygen"/>
    <property type="evidence" value="ECO:0007669"/>
    <property type="project" value="InterPro"/>
</dbReference>